<keyword evidence="3" id="KW-1185">Reference proteome</keyword>
<proteinExistence type="predicted"/>
<organism evidence="2 3">
    <name type="scientific">Nocardiopsis endophytica</name>
    <dbReference type="NCBI Taxonomy" id="3018445"/>
    <lineage>
        <taxon>Bacteria</taxon>
        <taxon>Bacillati</taxon>
        <taxon>Actinomycetota</taxon>
        <taxon>Actinomycetes</taxon>
        <taxon>Streptosporangiales</taxon>
        <taxon>Nocardiopsidaceae</taxon>
        <taxon>Nocardiopsis</taxon>
    </lineage>
</organism>
<evidence type="ECO:0000256" key="1">
    <source>
        <dbReference type="SAM" id="MobiDB-lite"/>
    </source>
</evidence>
<feature type="compositionally biased region" description="Polar residues" evidence="1">
    <location>
        <begin position="1"/>
        <end position="10"/>
    </location>
</feature>
<dbReference type="RefSeq" id="WP_270690203.1">
    <property type="nucleotide sequence ID" value="NZ_JAQFWQ010000139.1"/>
</dbReference>
<accession>A0ABT4UCK1</accession>
<dbReference type="Proteomes" id="UP001527866">
    <property type="component" value="Unassembled WGS sequence"/>
</dbReference>
<feature type="non-terminal residue" evidence="2">
    <location>
        <position position="1"/>
    </location>
</feature>
<feature type="compositionally biased region" description="Low complexity" evidence="1">
    <location>
        <begin position="46"/>
        <end position="55"/>
    </location>
</feature>
<evidence type="ECO:0000313" key="2">
    <source>
        <dbReference type="EMBL" id="MDA2814712.1"/>
    </source>
</evidence>
<comment type="caution">
    <text evidence="2">The sequence shown here is derived from an EMBL/GenBank/DDBJ whole genome shotgun (WGS) entry which is preliminary data.</text>
</comment>
<dbReference type="EMBL" id="JAQFWQ010000139">
    <property type="protein sequence ID" value="MDA2814712.1"/>
    <property type="molecule type" value="Genomic_DNA"/>
</dbReference>
<evidence type="ECO:0008006" key="4">
    <source>
        <dbReference type="Google" id="ProtNLM"/>
    </source>
</evidence>
<protein>
    <recommendedName>
        <fullName evidence="4">Transposase</fullName>
    </recommendedName>
</protein>
<evidence type="ECO:0000313" key="3">
    <source>
        <dbReference type="Proteomes" id="UP001527866"/>
    </source>
</evidence>
<feature type="region of interest" description="Disordered" evidence="1">
    <location>
        <begin position="1"/>
        <end position="55"/>
    </location>
</feature>
<name>A0ABT4UCK1_9ACTN</name>
<reference evidence="2 3" key="1">
    <citation type="submission" date="2023-01" db="EMBL/GenBank/DDBJ databases">
        <title>Draft genome sequence of Nocardiopsis sp. RSe5-2 isolated from halophytes.</title>
        <authorList>
            <person name="Duangmal K."/>
            <person name="Chantavorakit T."/>
        </authorList>
    </citation>
    <scope>NUCLEOTIDE SEQUENCE [LARGE SCALE GENOMIC DNA]</scope>
    <source>
        <strain evidence="2 3">RSe5-2</strain>
    </source>
</reference>
<sequence>QNGRNDSTSVEIIGRKGAPGRRPPRARVTAQPAHRAAHPDRERPAGRPARAGNRPAVAVAAIDGDHARASRPTALP</sequence>
<gene>
    <name evidence="2" type="ORF">O4J56_28975</name>
</gene>